<keyword evidence="2" id="KW-0378">Hydrolase</keyword>
<keyword evidence="5" id="KW-1185">Reference proteome</keyword>
<protein>
    <submittedName>
        <fullName evidence="4">IroE protein</fullName>
    </submittedName>
</protein>
<dbReference type="Proteomes" id="UP001161423">
    <property type="component" value="Unassembled WGS sequence"/>
</dbReference>
<dbReference type="Pfam" id="PF00756">
    <property type="entry name" value="Esterase"/>
    <property type="match status" value="1"/>
</dbReference>
<evidence type="ECO:0000313" key="4">
    <source>
        <dbReference type="EMBL" id="GLQ00502.1"/>
    </source>
</evidence>
<comment type="caution">
    <text evidence="4">The sequence shown here is derived from an EMBL/GenBank/DDBJ whole genome shotgun (WGS) entry which is preliminary data.</text>
</comment>
<reference evidence="4" key="1">
    <citation type="journal article" date="2014" name="Int. J. Syst. Evol. Microbiol.">
        <title>Complete genome of a new Firmicutes species belonging to the dominant human colonic microbiota ('Ruminococcus bicirculans') reveals two chromosomes and a selective capacity to utilize plant glucans.</title>
        <authorList>
            <consortium name="NISC Comparative Sequencing Program"/>
            <person name="Wegmann U."/>
            <person name="Louis P."/>
            <person name="Goesmann A."/>
            <person name="Henrissat B."/>
            <person name="Duncan S.H."/>
            <person name="Flint H.J."/>
        </authorList>
    </citation>
    <scope>NUCLEOTIDE SEQUENCE</scope>
    <source>
        <strain evidence="4">NBRC 102424</strain>
    </source>
</reference>
<sequence>MVRLRQILKFFIVMCCYLPLQVVAQPVSLPATEQFTLKNKVGQDYQIMVSLPENQTPYEPMPVLYILDGNSVFAAFHDAKRMESDYADTLIVAVAYPTDKPFDFYRRSYDFSPPVLKEVNDPPQGGQDEFIDFLKNILQPEIARRYDINQERQSLYGHSFGGMFALYALYTQPTLFQHYIVSSPSLWWAHRYLMPHEQTFMKQVKGGDVSLVDKSLYLLVAEGDDVQERQDIELLADRMKALSAYGFRSAYYLQEGEDHMSLPVTIAHRVLRQAFNPRLR</sequence>
<dbReference type="InterPro" id="IPR029058">
    <property type="entry name" value="AB_hydrolase_fold"/>
</dbReference>
<evidence type="ECO:0000313" key="5">
    <source>
        <dbReference type="Proteomes" id="UP001161423"/>
    </source>
</evidence>
<reference evidence="4" key="2">
    <citation type="submission" date="2023-01" db="EMBL/GenBank/DDBJ databases">
        <title>Draft genome sequence of Methylophaga thalassica strain NBRC 102424.</title>
        <authorList>
            <person name="Sun Q."/>
            <person name="Mori K."/>
        </authorList>
    </citation>
    <scope>NUCLEOTIDE SEQUENCE</scope>
    <source>
        <strain evidence="4">NBRC 102424</strain>
    </source>
</reference>
<evidence type="ECO:0000256" key="1">
    <source>
        <dbReference type="ARBA" id="ARBA00005622"/>
    </source>
</evidence>
<name>A0ABQ5TWF7_9GAMM</name>
<dbReference type="InterPro" id="IPR000801">
    <property type="entry name" value="Esterase-like"/>
</dbReference>
<dbReference type="Gene3D" id="3.40.50.1820">
    <property type="entry name" value="alpha/beta hydrolase"/>
    <property type="match status" value="1"/>
</dbReference>
<proteinExistence type="inferred from homology"/>
<dbReference type="SUPFAM" id="SSF53474">
    <property type="entry name" value="alpha/beta-Hydrolases"/>
    <property type="match status" value="1"/>
</dbReference>
<dbReference type="InterPro" id="IPR052558">
    <property type="entry name" value="Siderophore_Hydrolase_D"/>
</dbReference>
<evidence type="ECO:0000256" key="2">
    <source>
        <dbReference type="ARBA" id="ARBA00022801"/>
    </source>
</evidence>
<gene>
    <name evidence="4" type="ORF">GCM10007891_23550</name>
</gene>
<accession>A0ABQ5TWF7</accession>
<dbReference type="RefSeq" id="WP_284723452.1">
    <property type="nucleotide sequence ID" value="NZ_BSND01000006.1"/>
</dbReference>
<keyword evidence="3" id="KW-0732">Signal</keyword>
<comment type="similarity">
    <text evidence="1">Belongs to the esterase D family.</text>
</comment>
<dbReference type="PANTHER" id="PTHR40841:SF2">
    <property type="entry name" value="SIDEROPHORE-DEGRADING ESTERASE (EUROFUNG)"/>
    <property type="match status" value="1"/>
</dbReference>
<organism evidence="4 5">
    <name type="scientific">Methylophaga thalassica</name>
    <dbReference type="NCBI Taxonomy" id="40223"/>
    <lineage>
        <taxon>Bacteria</taxon>
        <taxon>Pseudomonadati</taxon>
        <taxon>Pseudomonadota</taxon>
        <taxon>Gammaproteobacteria</taxon>
        <taxon>Thiotrichales</taxon>
        <taxon>Piscirickettsiaceae</taxon>
        <taxon>Methylophaga</taxon>
    </lineage>
</organism>
<dbReference type="PANTHER" id="PTHR40841">
    <property type="entry name" value="SIDEROPHORE TRIACETYLFUSARININE C ESTERASE"/>
    <property type="match status" value="1"/>
</dbReference>
<evidence type="ECO:0000256" key="3">
    <source>
        <dbReference type="SAM" id="SignalP"/>
    </source>
</evidence>
<dbReference type="EMBL" id="BSND01000006">
    <property type="protein sequence ID" value="GLQ00502.1"/>
    <property type="molecule type" value="Genomic_DNA"/>
</dbReference>
<feature type="signal peptide" evidence="3">
    <location>
        <begin position="1"/>
        <end position="24"/>
    </location>
</feature>
<feature type="chain" id="PRO_5047008307" evidence="3">
    <location>
        <begin position="25"/>
        <end position="280"/>
    </location>
</feature>